<keyword evidence="3" id="KW-1185">Reference proteome</keyword>
<dbReference type="Proteomes" id="UP000186922">
    <property type="component" value="Unassembled WGS sequence"/>
</dbReference>
<accession>A0A1D1VW96</accession>
<dbReference type="OrthoDB" id="10675565at2759"/>
<feature type="compositionally biased region" description="Basic and acidic residues" evidence="1">
    <location>
        <begin position="229"/>
        <end position="241"/>
    </location>
</feature>
<sequence length="448" mass="49952">MFANCNSRPDVRLYGAGGATVGAPVVHQQHTPWQQQHPTPMYNAKHHQQQQQQQSPHSAVQLDNNHFSRPSLPPNFRNVHSQQDQCVRPGFGPQQQQQQQNGNFNGGSQVTGVSFQFANTGQHNSQWSFNGTQQQQPLCPQAAGGSFGAQQGHQSQVPHSLSSLNVTQEQTALLLPVPVAAYVQSQLARLLAEGPKNQSINLTSQPPPGYIRFGDNCVSLSQLLPPDMKPSEAKAAVETEKSQSPSANSDKATANRAKIGQLKEEDWEYLRSIQTSDPPKPKADMTSTPPKEKPRSRFSDAPPPPADPNRDLPADPRLLPRSRSRRDNHKESRKDSPKRRDRSRERSRDRSPVHSKRPPKTVHIDASLESNTKPPFWNRHLNITVQCYASRALFPPEITEKDPRYVFYCANVPTYESETTSEQSNPAATAQSELTSSPERLTKRSRFT</sequence>
<evidence type="ECO:0000313" key="3">
    <source>
        <dbReference type="Proteomes" id="UP000186922"/>
    </source>
</evidence>
<comment type="caution">
    <text evidence="2">The sequence shown here is derived from an EMBL/GenBank/DDBJ whole genome shotgun (WGS) entry which is preliminary data.</text>
</comment>
<feature type="compositionally biased region" description="Polar residues" evidence="1">
    <location>
        <begin position="55"/>
        <end position="68"/>
    </location>
</feature>
<dbReference type="AlphaFoldDB" id="A0A1D1VW96"/>
<evidence type="ECO:0000313" key="2">
    <source>
        <dbReference type="EMBL" id="GAV03264.1"/>
    </source>
</evidence>
<name>A0A1D1VW96_RAMVA</name>
<feature type="compositionally biased region" description="Low complexity" evidence="1">
    <location>
        <begin position="29"/>
        <end position="40"/>
    </location>
</feature>
<evidence type="ECO:0000256" key="1">
    <source>
        <dbReference type="SAM" id="MobiDB-lite"/>
    </source>
</evidence>
<feature type="compositionally biased region" description="Polar residues" evidence="1">
    <location>
        <begin position="417"/>
        <end position="439"/>
    </location>
</feature>
<feature type="region of interest" description="Disordered" evidence="1">
    <location>
        <begin position="29"/>
        <end position="159"/>
    </location>
</feature>
<feature type="region of interest" description="Disordered" evidence="1">
    <location>
        <begin position="417"/>
        <end position="448"/>
    </location>
</feature>
<feature type="compositionally biased region" description="Low complexity" evidence="1">
    <location>
        <begin position="141"/>
        <end position="156"/>
    </location>
</feature>
<feature type="region of interest" description="Disordered" evidence="1">
    <location>
        <begin position="226"/>
        <end position="375"/>
    </location>
</feature>
<feature type="compositionally biased region" description="Polar residues" evidence="1">
    <location>
        <begin position="108"/>
        <end position="138"/>
    </location>
</feature>
<gene>
    <name evidence="2" type="primary">RvY_13712-1</name>
    <name evidence="2" type="synonym">RvY_13712.1</name>
    <name evidence="2" type="ORF">RvY_13712</name>
</gene>
<feature type="compositionally biased region" description="Low complexity" evidence="1">
    <location>
        <begin position="89"/>
        <end position="107"/>
    </location>
</feature>
<feature type="compositionally biased region" description="Basic and acidic residues" evidence="1">
    <location>
        <begin position="342"/>
        <end position="352"/>
    </location>
</feature>
<dbReference type="EMBL" id="BDGG01000009">
    <property type="protein sequence ID" value="GAV03264.1"/>
    <property type="molecule type" value="Genomic_DNA"/>
</dbReference>
<reference evidence="2 3" key="1">
    <citation type="journal article" date="2016" name="Nat. Commun.">
        <title>Extremotolerant tardigrade genome and improved radiotolerance of human cultured cells by tardigrade-unique protein.</title>
        <authorList>
            <person name="Hashimoto T."/>
            <person name="Horikawa D.D."/>
            <person name="Saito Y."/>
            <person name="Kuwahara H."/>
            <person name="Kozuka-Hata H."/>
            <person name="Shin-I T."/>
            <person name="Minakuchi Y."/>
            <person name="Ohishi K."/>
            <person name="Motoyama A."/>
            <person name="Aizu T."/>
            <person name="Enomoto A."/>
            <person name="Kondo K."/>
            <person name="Tanaka S."/>
            <person name="Hara Y."/>
            <person name="Koshikawa S."/>
            <person name="Sagara H."/>
            <person name="Miura T."/>
            <person name="Yokobori S."/>
            <person name="Miyagawa K."/>
            <person name="Suzuki Y."/>
            <person name="Kubo T."/>
            <person name="Oyama M."/>
            <person name="Kohara Y."/>
            <person name="Fujiyama A."/>
            <person name="Arakawa K."/>
            <person name="Katayama T."/>
            <person name="Toyoda A."/>
            <person name="Kunieda T."/>
        </authorList>
    </citation>
    <scope>NUCLEOTIDE SEQUENCE [LARGE SCALE GENOMIC DNA]</scope>
    <source>
        <strain evidence="2 3">YOKOZUNA-1</strain>
    </source>
</reference>
<proteinExistence type="predicted"/>
<feature type="compositionally biased region" description="Polar residues" evidence="1">
    <location>
        <begin position="242"/>
        <end position="252"/>
    </location>
</feature>
<protein>
    <submittedName>
        <fullName evidence="2">Uncharacterized protein</fullName>
    </submittedName>
</protein>
<organism evidence="2 3">
    <name type="scientific">Ramazzottius varieornatus</name>
    <name type="common">Water bear</name>
    <name type="synonym">Tardigrade</name>
    <dbReference type="NCBI Taxonomy" id="947166"/>
    <lineage>
        <taxon>Eukaryota</taxon>
        <taxon>Metazoa</taxon>
        <taxon>Ecdysozoa</taxon>
        <taxon>Tardigrada</taxon>
        <taxon>Eutardigrada</taxon>
        <taxon>Parachela</taxon>
        <taxon>Hypsibioidea</taxon>
        <taxon>Ramazzottiidae</taxon>
        <taxon>Ramazzottius</taxon>
    </lineage>
</organism>